<dbReference type="InterPro" id="IPR007059">
    <property type="entry name" value="DmsC"/>
</dbReference>
<dbReference type="PANTHER" id="PTHR38095:SF1">
    <property type="entry name" value="ANAEROBIC DIMETHYL SULFOXIDE REDUCTASE CHAIN YNFH"/>
    <property type="match status" value="1"/>
</dbReference>
<dbReference type="AlphaFoldDB" id="A0A2T2WEI4"/>
<feature type="transmembrane region" description="Helical" evidence="1">
    <location>
        <begin position="249"/>
        <end position="268"/>
    </location>
</feature>
<feature type="transmembrane region" description="Helical" evidence="1">
    <location>
        <begin position="110"/>
        <end position="134"/>
    </location>
</feature>
<keyword evidence="1" id="KW-0812">Transmembrane</keyword>
<evidence type="ECO:0000313" key="3">
    <source>
        <dbReference type="Proteomes" id="UP000241848"/>
    </source>
</evidence>
<dbReference type="Proteomes" id="UP000241848">
    <property type="component" value="Unassembled WGS sequence"/>
</dbReference>
<dbReference type="Pfam" id="PF04976">
    <property type="entry name" value="DmsC"/>
    <property type="match status" value="1"/>
</dbReference>
<evidence type="ECO:0000313" key="2">
    <source>
        <dbReference type="EMBL" id="PSR20633.1"/>
    </source>
</evidence>
<dbReference type="GO" id="GO:0009390">
    <property type="term" value="C:dimethyl sulfoxide reductase complex"/>
    <property type="evidence" value="ECO:0007669"/>
    <property type="project" value="TreeGrafter"/>
</dbReference>
<feature type="transmembrane region" description="Helical" evidence="1">
    <location>
        <begin position="82"/>
        <end position="104"/>
    </location>
</feature>
<feature type="transmembrane region" description="Helical" evidence="1">
    <location>
        <begin position="177"/>
        <end position="199"/>
    </location>
</feature>
<dbReference type="EMBL" id="PXYV01000055">
    <property type="protein sequence ID" value="PSR20633.1"/>
    <property type="molecule type" value="Genomic_DNA"/>
</dbReference>
<sequence>MKPAPQLLVLTLGQGLAGGMTASVGFLASIGGLNHRLALLLLGAALFCAILGGGASFFHMHHFSAARYILRRLKTSWLSREALTTGLFGGTLFLLTVATVWGRLALNSPLYIALAWLVTFFGLVAIFVTAMLYASIPAMLSWHSPVTVLNLLAVGLLGGSGWGGFFGMVEHGPSGQLAAAVAIFLVVTGAVKAFQWHVFSLARHRIRATTGFGLPFAPYRLQDSGTTRAPYRTQTQVHPVISDGLRLRMAVVTAIFLTVLPIVLVILSQIAAEWGWMLGAAISITLGSIFERWLFFADATHSSRVFFADEPREASRVAEPVMRGRLS</sequence>
<name>A0A2T2WEI4_9FIRM</name>
<dbReference type="GO" id="GO:0009389">
    <property type="term" value="F:dimethyl sulfoxide reductase activity"/>
    <property type="evidence" value="ECO:0007669"/>
    <property type="project" value="TreeGrafter"/>
</dbReference>
<reference evidence="2 3" key="1">
    <citation type="journal article" date="2014" name="BMC Genomics">
        <title>Comparison of environmental and isolate Sulfobacillus genomes reveals diverse carbon, sulfur, nitrogen, and hydrogen metabolisms.</title>
        <authorList>
            <person name="Justice N.B."/>
            <person name="Norman A."/>
            <person name="Brown C.T."/>
            <person name="Singh A."/>
            <person name="Thomas B.C."/>
            <person name="Banfield J.F."/>
        </authorList>
    </citation>
    <scope>NUCLEOTIDE SEQUENCE [LARGE SCALE GENOMIC DNA]</scope>
    <source>
        <strain evidence="2">AMDSBA3</strain>
    </source>
</reference>
<keyword evidence="1" id="KW-0472">Membrane</keyword>
<feature type="transmembrane region" description="Helical" evidence="1">
    <location>
        <begin position="37"/>
        <end position="61"/>
    </location>
</feature>
<evidence type="ECO:0000256" key="1">
    <source>
        <dbReference type="SAM" id="Phobius"/>
    </source>
</evidence>
<dbReference type="PANTHER" id="PTHR38095">
    <property type="entry name" value="ANAEROBIC DIMETHYL SULFOXIDE REDUCTASE CHAIN YNFH"/>
    <property type="match status" value="1"/>
</dbReference>
<organism evidence="2 3">
    <name type="scientific">Sulfobacillus acidophilus</name>
    <dbReference type="NCBI Taxonomy" id="53633"/>
    <lineage>
        <taxon>Bacteria</taxon>
        <taxon>Bacillati</taxon>
        <taxon>Bacillota</taxon>
        <taxon>Clostridia</taxon>
        <taxon>Eubacteriales</taxon>
        <taxon>Clostridiales Family XVII. Incertae Sedis</taxon>
        <taxon>Sulfobacillus</taxon>
    </lineage>
</organism>
<protein>
    <submittedName>
        <fullName evidence="2">DMSO reductase</fullName>
    </submittedName>
</protein>
<feature type="transmembrane region" description="Helical" evidence="1">
    <location>
        <begin position="274"/>
        <end position="295"/>
    </location>
</feature>
<keyword evidence="1" id="KW-1133">Transmembrane helix</keyword>
<feature type="transmembrane region" description="Helical" evidence="1">
    <location>
        <begin position="146"/>
        <end position="165"/>
    </location>
</feature>
<comment type="caution">
    <text evidence="2">The sequence shown here is derived from an EMBL/GenBank/DDBJ whole genome shotgun (WGS) entry which is preliminary data.</text>
</comment>
<dbReference type="GO" id="GO:0005886">
    <property type="term" value="C:plasma membrane"/>
    <property type="evidence" value="ECO:0007669"/>
    <property type="project" value="TreeGrafter"/>
</dbReference>
<proteinExistence type="predicted"/>
<dbReference type="GO" id="GO:0019645">
    <property type="term" value="P:anaerobic electron transport chain"/>
    <property type="evidence" value="ECO:0007669"/>
    <property type="project" value="InterPro"/>
</dbReference>
<accession>A0A2T2WEI4</accession>
<gene>
    <name evidence="2" type="ORF">C7B45_14050</name>
</gene>